<evidence type="ECO:0000313" key="4">
    <source>
        <dbReference type="Proteomes" id="UP000284207"/>
    </source>
</evidence>
<dbReference type="Gene3D" id="2.60.40.1090">
    <property type="entry name" value="Fimbrial-type adhesion domain"/>
    <property type="match status" value="1"/>
</dbReference>
<keyword evidence="1" id="KW-0732">Signal</keyword>
<accession>A0A423NQH0</accession>
<dbReference type="PANTHER" id="PTHR33420">
    <property type="entry name" value="FIMBRIAL SUBUNIT ELFA-RELATED"/>
    <property type="match status" value="1"/>
</dbReference>
<dbReference type="Proteomes" id="UP000284207">
    <property type="component" value="Unassembled WGS sequence"/>
</dbReference>
<dbReference type="SUPFAM" id="SSF49401">
    <property type="entry name" value="Bacterial adhesins"/>
    <property type="match status" value="1"/>
</dbReference>
<dbReference type="RefSeq" id="WP_042609796.1">
    <property type="nucleotide sequence ID" value="NZ_BSCP01000001.1"/>
</dbReference>
<name>A0A423NQH0_9PSED</name>
<sequence length="201" mass="19851">MKKFAFALLTLSVLAASTGAQAAEEAAKAVKGGSGQISFTGVINNDACSVDGASGSDKMIAVDMGSVSIKDMGTDSAPGAGRVAANDFNLKVNCNAGTKVSMLFKPTVNGGSGLVDGKKVLKLQGTDAAKGVGIALLDSNGQLIDLSSEATAKVQTSLTGDGTTGGDGTLSFAAAYVTTGDKTAATAGTGNATLPFVLEYE</sequence>
<protein>
    <submittedName>
        <fullName evidence="3">Fimbrial protein</fullName>
    </submittedName>
</protein>
<evidence type="ECO:0000256" key="1">
    <source>
        <dbReference type="SAM" id="SignalP"/>
    </source>
</evidence>
<dbReference type="GO" id="GO:0009289">
    <property type="term" value="C:pilus"/>
    <property type="evidence" value="ECO:0007669"/>
    <property type="project" value="InterPro"/>
</dbReference>
<dbReference type="AlphaFoldDB" id="A0A423NQH0"/>
<reference evidence="3 4" key="1">
    <citation type="submission" date="2016-10" db="EMBL/GenBank/DDBJ databases">
        <title>Comparative genome analysis of multiple Pseudomonas spp. focuses on biocontrol and plant growth promoting traits.</title>
        <authorList>
            <person name="Tao X.-Y."/>
            <person name="Taylor C.G."/>
        </authorList>
    </citation>
    <scope>NUCLEOTIDE SEQUENCE [LARGE SCALE GENOMIC DNA]</scope>
    <source>
        <strain evidence="3 4">36B3</strain>
    </source>
</reference>
<gene>
    <name evidence="3" type="ORF">BK674_07885</name>
</gene>
<dbReference type="InterPro" id="IPR008966">
    <property type="entry name" value="Adhesion_dom_sf"/>
</dbReference>
<dbReference type="Pfam" id="PF00419">
    <property type="entry name" value="Fimbrial"/>
    <property type="match status" value="1"/>
</dbReference>
<dbReference type="InterPro" id="IPR000259">
    <property type="entry name" value="Adhesion_dom_fimbrial"/>
</dbReference>
<feature type="signal peptide" evidence="1">
    <location>
        <begin position="1"/>
        <end position="22"/>
    </location>
</feature>
<dbReference type="GO" id="GO:0043709">
    <property type="term" value="P:cell adhesion involved in single-species biofilm formation"/>
    <property type="evidence" value="ECO:0007669"/>
    <property type="project" value="TreeGrafter"/>
</dbReference>
<comment type="caution">
    <text evidence="3">The sequence shown here is derived from an EMBL/GenBank/DDBJ whole genome shotgun (WGS) entry which is preliminary data.</text>
</comment>
<feature type="domain" description="Fimbrial-type adhesion" evidence="2">
    <location>
        <begin position="37"/>
        <end position="200"/>
    </location>
</feature>
<evidence type="ECO:0000313" key="3">
    <source>
        <dbReference type="EMBL" id="ROO00493.1"/>
    </source>
</evidence>
<dbReference type="InterPro" id="IPR050263">
    <property type="entry name" value="Bact_Fimbrial_Adh_Pro"/>
</dbReference>
<dbReference type="PANTHER" id="PTHR33420:SF26">
    <property type="entry name" value="FIMBRIAL SUBUNIT"/>
    <property type="match status" value="1"/>
</dbReference>
<feature type="chain" id="PRO_5019164682" evidence="1">
    <location>
        <begin position="23"/>
        <end position="201"/>
    </location>
</feature>
<organism evidence="3 4">
    <name type="scientific">Pseudomonas moraviensis</name>
    <dbReference type="NCBI Taxonomy" id="321662"/>
    <lineage>
        <taxon>Bacteria</taxon>
        <taxon>Pseudomonadati</taxon>
        <taxon>Pseudomonadota</taxon>
        <taxon>Gammaproteobacteria</taxon>
        <taxon>Pseudomonadales</taxon>
        <taxon>Pseudomonadaceae</taxon>
        <taxon>Pseudomonas</taxon>
    </lineage>
</organism>
<proteinExistence type="predicted"/>
<dbReference type="EMBL" id="MOCA01000004">
    <property type="protein sequence ID" value="ROO00493.1"/>
    <property type="molecule type" value="Genomic_DNA"/>
</dbReference>
<evidence type="ECO:0000259" key="2">
    <source>
        <dbReference type="Pfam" id="PF00419"/>
    </source>
</evidence>
<dbReference type="InterPro" id="IPR036937">
    <property type="entry name" value="Adhesion_dom_fimbrial_sf"/>
</dbReference>